<dbReference type="RefSeq" id="WP_246114966.1">
    <property type="nucleotide sequence ID" value="NZ_BJVJ01000007.1"/>
</dbReference>
<dbReference type="InterPro" id="IPR050471">
    <property type="entry name" value="AB_hydrolase"/>
</dbReference>
<organism evidence="2 3">
    <name type="scientific">Pseudonocardia sulfidoxydans NBRC 16205</name>
    <dbReference type="NCBI Taxonomy" id="1223511"/>
    <lineage>
        <taxon>Bacteria</taxon>
        <taxon>Bacillati</taxon>
        <taxon>Actinomycetota</taxon>
        <taxon>Actinomycetes</taxon>
        <taxon>Pseudonocardiales</taxon>
        <taxon>Pseudonocardiaceae</taxon>
        <taxon>Pseudonocardia</taxon>
    </lineage>
</organism>
<name>A0A511DBU8_9PSEU</name>
<keyword evidence="3" id="KW-1185">Reference proteome</keyword>
<dbReference type="Pfam" id="PF00561">
    <property type="entry name" value="Abhydrolase_1"/>
    <property type="match status" value="1"/>
</dbReference>
<dbReference type="PRINTS" id="PR00111">
    <property type="entry name" value="ABHYDROLASE"/>
</dbReference>
<evidence type="ECO:0000313" key="2">
    <source>
        <dbReference type="EMBL" id="GEL22272.1"/>
    </source>
</evidence>
<dbReference type="InterPro" id="IPR000073">
    <property type="entry name" value="AB_hydrolase_1"/>
</dbReference>
<evidence type="ECO:0000259" key="1">
    <source>
        <dbReference type="Pfam" id="PF00561"/>
    </source>
</evidence>
<feature type="domain" description="AB hydrolase-1" evidence="1">
    <location>
        <begin position="31"/>
        <end position="277"/>
    </location>
</feature>
<accession>A0A511DBU8</accession>
<dbReference type="InterPro" id="IPR029058">
    <property type="entry name" value="AB_hydrolase_fold"/>
</dbReference>
<gene>
    <name evidence="2" type="ORF">PSU4_12260</name>
</gene>
<dbReference type="GO" id="GO:0046503">
    <property type="term" value="P:glycerolipid catabolic process"/>
    <property type="evidence" value="ECO:0007669"/>
    <property type="project" value="TreeGrafter"/>
</dbReference>
<dbReference type="AlphaFoldDB" id="A0A511DBU8"/>
<dbReference type="PANTHER" id="PTHR43433:SF5">
    <property type="entry name" value="AB HYDROLASE-1 DOMAIN-CONTAINING PROTEIN"/>
    <property type="match status" value="1"/>
</dbReference>
<dbReference type="SUPFAM" id="SSF53474">
    <property type="entry name" value="alpha/beta-Hydrolases"/>
    <property type="match status" value="1"/>
</dbReference>
<reference evidence="2 3" key="1">
    <citation type="submission" date="2019-07" db="EMBL/GenBank/DDBJ databases">
        <title>Whole genome shotgun sequence of Pseudonocardia sulfidoxydans NBRC 16205.</title>
        <authorList>
            <person name="Hosoyama A."/>
            <person name="Uohara A."/>
            <person name="Ohji S."/>
            <person name="Ichikawa N."/>
        </authorList>
    </citation>
    <scope>NUCLEOTIDE SEQUENCE [LARGE SCALE GENOMIC DNA]</scope>
    <source>
        <strain evidence="2 3">NBRC 16205</strain>
    </source>
</reference>
<dbReference type="Gene3D" id="3.40.50.1820">
    <property type="entry name" value="alpha/beta hydrolase"/>
    <property type="match status" value="1"/>
</dbReference>
<dbReference type="GO" id="GO:0004806">
    <property type="term" value="F:triacylglycerol lipase activity"/>
    <property type="evidence" value="ECO:0007669"/>
    <property type="project" value="TreeGrafter"/>
</dbReference>
<dbReference type="EMBL" id="BJVJ01000007">
    <property type="protein sequence ID" value="GEL22272.1"/>
    <property type="molecule type" value="Genomic_DNA"/>
</dbReference>
<dbReference type="PANTHER" id="PTHR43433">
    <property type="entry name" value="HYDROLASE, ALPHA/BETA FOLD FAMILY PROTEIN"/>
    <property type="match status" value="1"/>
</dbReference>
<comment type="caution">
    <text evidence="2">The sequence shown here is derived from an EMBL/GenBank/DDBJ whole genome shotgun (WGS) entry which is preliminary data.</text>
</comment>
<sequence length="297" mass="31543">MTRAPSRPASGTVRANGIDLRYETHGDPRDPALLLVMGHGMQLDAWDLELCALFVDRGYFLIRFDNRDVGHSTKLTGVPDIEAARRGDRDAAVYGLQDMADDAVGLLDALGVGTAHVLGASMGGMIAQVLAVRYPDRVDSLCSIMSTTGDRTVGKARPEVLAVIRSGAPRTRAEVVEAQVDMARALAGGGFAFDADHVRARAAHAYDRCHHPEGKLRQQAAILTAPDRTPALRELRLPAVVIHGADDPLVGVDGGVATAAAIPDARLVVIPGLGHELPVGVHATVVEQFATNARRRL</sequence>
<evidence type="ECO:0000313" key="3">
    <source>
        <dbReference type="Proteomes" id="UP000321685"/>
    </source>
</evidence>
<protein>
    <submittedName>
        <fullName evidence="2">Alpha/beta hydrolase</fullName>
    </submittedName>
</protein>
<keyword evidence="2" id="KW-0378">Hydrolase</keyword>
<proteinExistence type="predicted"/>
<dbReference type="Proteomes" id="UP000321685">
    <property type="component" value="Unassembled WGS sequence"/>
</dbReference>